<protein>
    <submittedName>
        <fullName evidence="1">Uncharacterized protein</fullName>
    </submittedName>
</protein>
<sequence>MLPKFLLADNSQEMPDTIFVVHTETPRFIVESDIEDFWSNQEIHWIDDDPQNEDLIEQLLEETENFLDSEFESQEDLYDSETGSN</sequence>
<organism evidence="1">
    <name type="scientific">hydrothermal vent metagenome</name>
    <dbReference type="NCBI Taxonomy" id="652676"/>
    <lineage>
        <taxon>unclassified sequences</taxon>
        <taxon>metagenomes</taxon>
        <taxon>ecological metagenomes</taxon>
    </lineage>
</organism>
<accession>A0A3B0TZU4</accession>
<name>A0A3B0TZU4_9ZZZZ</name>
<reference evidence="1" key="1">
    <citation type="submission" date="2018-06" db="EMBL/GenBank/DDBJ databases">
        <authorList>
            <person name="Zhirakovskaya E."/>
        </authorList>
    </citation>
    <scope>NUCLEOTIDE SEQUENCE</scope>
</reference>
<dbReference type="AlphaFoldDB" id="A0A3B0TZU4"/>
<gene>
    <name evidence="1" type="ORF">MNBD_BACTEROID01-2589</name>
</gene>
<proteinExistence type="predicted"/>
<dbReference type="EMBL" id="UOEP01000198">
    <property type="protein sequence ID" value="VAW23548.1"/>
    <property type="molecule type" value="Genomic_DNA"/>
</dbReference>
<evidence type="ECO:0000313" key="1">
    <source>
        <dbReference type="EMBL" id="VAW23548.1"/>
    </source>
</evidence>